<organism evidence="6 7">
    <name type="scientific">Methylopila musalis</name>
    <dbReference type="NCBI Taxonomy" id="1134781"/>
    <lineage>
        <taxon>Bacteria</taxon>
        <taxon>Pseudomonadati</taxon>
        <taxon>Pseudomonadota</taxon>
        <taxon>Alphaproteobacteria</taxon>
        <taxon>Hyphomicrobiales</taxon>
        <taxon>Methylopilaceae</taxon>
        <taxon>Methylopila</taxon>
    </lineage>
</organism>
<dbReference type="InterPro" id="IPR010067">
    <property type="entry name" value="ABC_SsuA_sub-bd"/>
</dbReference>
<evidence type="ECO:0000313" key="6">
    <source>
        <dbReference type="EMBL" id="MFD1330836.1"/>
    </source>
</evidence>
<dbReference type="Proteomes" id="UP001597171">
    <property type="component" value="Unassembled WGS sequence"/>
</dbReference>
<protein>
    <submittedName>
        <fullName evidence="6">Aliphatic sulfonate ABC transporter substrate-binding protein</fullName>
    </submittedName>
</protein>
<dbReference type="Gene3D" id="3.40.190.10">
    <property type="entry name" value="Periplasmic binding protein-like II"/>
    <property type="match status" value="2"/>
</dbReference>
<reference evidence="7" key="1">
    <citation type="journal article" date="2019" name="Int. J. Syst. Evol. Microbiol.">
        <title>The Global Catalogue of Microorganisms (GCM) 10K type strain sequencing project: providing services to taxonomists for standard genome sequencing and annotation.</title>
        <authorList>
            <consortium name="The Broad Institute Genomics Platform"/>
            <consortium name="The Broad Institute Genome Sequencing Center for Infectious Disease"/>
            <person name="Wu L."/>
            <person name="Ma J."/>
        </authorList>
    </citation>
    <scope>NUCLEOTIDE SEQUENCE [LARGE SCALE GENOMIC DNA]</scope>
    <source>
        <strain evidence="7">CCUG 61696</strain>
    </source>
</reference>
<dbReference type="EMBL" id="JBHTMX010000007">
    <property type="protein sequence ID" value="MFD1330836.1"/>
    <property type="molecule type" value="Genomic_DNA"/>
</dbReference>
<keyword evidence="4" id="KW-0732">Signal</keyword>
<dbReference type="NCBIfam" id="TIGR01728">
    <property type="entry name" value="SsuA_fam"/>
    <property type="match status" value="1"/>
</dbReference>
<name>A0ABW3Z3I2_9HYPH</name>
<dbReference type="InterPro" id="IPR015168">
    <property type="entry name" value="SsuA/THI5"/>
</dbReference>
<dbReference type="InterPro" id="IPR001638">
    <property type="entry name" value="Solute-binding_3/MltF_N"/>
</dbReference>
<feature type="domain" description="Solute-binding protein family 3/N-terminal" evidence="5">
    <location>
        <begin position="21"/>
        <end position="238"/>
    </location>
</feature>
<comment type="caution">
    <text evidence="6">The sequence shown here is derived from an EMBL/GenBank/DDBJ whole genome shotgun (WGS) entry which is preliminary data.</text>
</comment>
<dbReference type="PANTHER" id="PTHR30024">
    <property type="entry name" value="ALIPHATIC SULFONATES-BINDING PROTEIN-RELATED"/>
    <property type="match status" value="1"/>
</dbReference>
<evidence type="ECO:0000256" key="2">
    <source>
        <dbReference type="ARBA" id="ARBA00010742"/>
    </source>
</evidence>
<comment type="similarity">
    <text evidence="2">Belongs to the bacterial solute-binding protein SsuA/TauA family.</text>
</comment>
<dbReference type="PANTHER" id="PTHR30024:SF42">
    <property type="entry name" value="ALIPHATIC SULFONATES-BINDING PROTEIN-RELATED"/>
    <property type="match status" value="1"/>
</dbReference>
<dbReference type="Pfam" id="PF09084">
    <property type="entry name" value="NMT1"/>
    <property type="match status" value="1"/>
</dbReference>
<proteinExistence type="inferred from homology"/>
<dbReference type="SUPFAM" id="SSF53850">
    <property type="entry name" value="Periplasmic binding protein-like II"/>
    <property type="match status" value="1"/>
</dbReference>
<keyword evidence="3" id="KW-0813">Transport</keyword>
<evidence type="ECO:0000313" key="7">
    <source>
        <dbReference type="Proteomes" id="UP001597171"/>
    </source>
</evidence>
<sequence>MAVALVGAGGAWAAEPAPPKKLRVGFQKYGTLIVLKAEGTLERKLKDKGVEVSWAEFQGGVKVLEALKVGAIDFGVAGDAPPVVAQAGGASFVYVGVEPPSPKGEAVLVRADSPFQTVADLKGKRVATSRGGNAHYLTLRALAGAGLSGSDVSWTWLFPADARSAIETGAIDAWGVWDPFLAAAQQTGKLRVLADGVSAGVANYQFFLASRAFATAHPDIVNVILEEIADIDRRAKQDPAPIVEAVAAATGIDKAVVDVAIRRMGFGVTPLSAEIVASQQALADTFRKEGIIDKAIDVREAVLAVSQ</sequence>
<keyword evidence="7" id="KW-1185">Reference proteome</keyword>
<dbReference type="SMART" id="SM00062">
    <property type="entry name" value="PBPb"/>
    <property type="match status" value="1"/>
</dbReference>
<evidence type="ECO:0000256" key="3">
    <source>
        <dbReference type="ARBA" id="ARBA00022448"/>
    </source>
</evidence>
<evidence type="ECO:0000259" key="5">
    <source>
        <dbReference type="SMART" id="SM00062"/>
    </source>
</evidence>
<evidence type="ECO:0000256" key="4">
    <source>
        <dbReference type="ARBA" id="ARBA00022729"/>
    </source>
</evidence>
<evidence type="ECO:0000256" key="1">
    <source>
        <dbReference type="ARBA" id="ARBA00004418"/>
    </source>
</evidence>
<accession>A0ABW3Z3I2</accession>
<gene>
    <name evidence="6" type="ORF">ACFQ4O_02360</name>
</gene>
<dbReference type="RefSeq" id="WP_378774036.1">
    <property type="nucleotide sequence ID" value="NZ_JBHTMX010000007.1"/>
</dbReference>
<comment type="subcellular location">
    <subcellularLocation>
        <location evidence="1">Periplasm</location>
    </subcellularLocation>
</comment>